<evidence type="ECO:0000313" key="3">
    <source>
        <dbReference type="Proteomes" id="UP000007434"/>
    </source>
</evidence>
<keyword evidence="1" id="KW-0472">Membrane</keyword>
<feature type="transmembrane region" description="Helical" evidence="1">
    <location>
        <begin position="6"/>
        <end position="23"/>
    </location>
</feature>
<keyword evidence="1" id="KW-1133">Transmembrane helix</keyword>
<evidence type="ECO:0000256" key="1">
    <source>
        <dbReference type="SAM" id="Phobius"/>
    </source>
</evidence>
<sequence length="83" mass="10433">MPFCFAWLFPFMFFGFFIYMFFFNKKGPSFQPPWNNHEKPYREKAPKKNYYEDTNKEIELQKKVQELEQDLEYLRRRLNESEN</sequence>
<dbReference type="KEGG" id="has:Halsa_0740"/>
<dbReference type="HOGENOM" id="CLU_2537875_0_0_9"/>
<keyword evidence="3" id="KW-1185">Reference proteome</keyword>
<organism evidence="2 3">
    <name type="scientific">Halanaerobium hydrogeniformans</name>
    <name type="common">Halanaerobium sp. (strain sapolanicus)</name>
    <dbReference type="NCBI Taxonomy" id="656519"/>
    <lineage>
        <taxon>Bacteria</taxon>
        <taxon>Bacillati</taxon>
        <taxon>Bacillota</taxon>
        <taxon>Clostridia</taxon>
        <taxon>Halanaerobiales</taxon>
        <taxon>Halanaerobiaceae</taxon>
        <taxon>Halanaerobium</taxon>
    </lineage>
</organism>
<dbReference type="RefSeq" id="WP_013405282.1">
    <property type="nucleotide sequence ID" value="NC_014654.1"/>
</dbReference>
<gene>
    <name evidence="2" type="ordered locus">Halsa_0740</name>
</gene>
<reference evidence="2 3" key="1">
    <citation type="submission" date="2010-11" db="EMBL/GenBank/DDBJ databases">
        <title>Complete sequence of Halanaerobium sp. sapolanicus.</title>
        <authorList>
            <consortium name="US DOE Joint Genome Institute"/>
            <person name="Lucas S."/>
            <person name="Copeland A."/>
            <person name="Lapidus A."/>
            <person name="Cheng J.-F."/>
            <person name="Bruce D."/>
            <person name="Goodwin L."/>
            <person name="Pitluck S."/>
            <person name="Davenport K."/>
            <person name="Detter J.C."/>
            <person name="Han C."/>
            <person name="Tapia R."/>
            <person name="Land M."/>
            <person name="Hauser L."/>
            <person name="Jeffries C."/>
            <person name="Kyrpides N."/>
            <person name="Ivanova N."/>
            <person name="Mikhailova N."/>
            <person name="Begemann M.B."/>
            <person name="Mormile M.R."/>
            <person name="Wall J.D."/>
            <person name="Elias D.A."/>
            <person name="Woyke T."/>
        </authorList>
    </citation>
    <scope>NUCLEOTIDE SEQUENCE [LARGE SCALE GENOMIC DNA]</scope>
    <source>
        <strain evidence="3">sapolanicus</strain>
    </source>
</reference>
<name>E4RMX3_HALHG</name>
<proteinExistence type="predicted"/>
<dbReference type="EMBL" id="CP002304">
    <property type="protein sequence ID" value="ADQ14190.1"/>
    <property type="molecule type" value="Genomic_DNA"/>
</dbReference>
<evidence type="ECO:0000313" key="2">
    <source>
        <dbReference type="EMBL" id="ADQ14190.1"/>
    </source>
</evidence>
<reference evidence="2 3" key="2">
    <citation type="journal article" date="2011" name="J. Bacteriol.">
        <title>Complete Genome Sequence of the Haloalkaliphilic, Hydrogen Producing Halanaerobium hydrogenoformans.</title>
        <authorList>
            <person name="Brown S.D."/>
            <person name="Begemann M.B."/>
            <person name="Mormile M.R."/>
            <person name="Wall J.D."/>
            <person name="Han C.S."/>
            <person name="Goodwin L.A."/>
            <person name="Pitluck S."/>
            <person name="Land M.L."/>
            <person name="Hauser L.J."/>
            <person name="Elias D.A."/>
        </authorList>
    </citation>
    <scope>NUCLEOTIDE SEQUENCE [LARGE SCALE GENOMIC DNA]</scope>
    <source>
        <strain evidence="3">sapolanicus</strain>
    </source>
</reference>
<accession>E4RMX3</accession>
<keyword evidence="1" id="KW-0812">Transmembrane</keyword>
<dbReference type="AlphaFoldDB" id="E4RMX3"/>
<protein>
    <submittedName>
        <fullName evidence="2">Uncharacterized protein</fullName>
    </submittedName>
</protein>
<dbReference type="Proteomes" id="UP000007434">
    <property type="component" value="Chromosome"/>
</dbReference>